<evidence type="ECO:0000256" key="3">
    <source>
        <dbReference type="ARBA" id="ARBA00022448"/>
    </source>
</evidence>
<comment type="catalytic activity">
    <reaction evidence="11">
        <text>L-alpha-aminoacyl-L-histidine(out) = L-alpha-aminoacyl-L-histidine(in)</text>
        <dbReference type="Rhea" id="RHEA:79375"/>
        <dbReference type="ChEBI" id="CHEBI:229967"/>
    </reaction>
</comment>
<comment type="catalytic activity">
    <reaction evidence="18">
        <text>L-histidyl-L-alpha-amino acid(out) = L-histidyl-L-alpha-amino acid(in)</text>
        <dbReference type="Rhea" id="RHEA:79379"/>
        <dbReference type="ChEBI" id="CHEBI:229964"/>
    </reaction>
</comment>
<accession>A0A917NE38</accession>
<evidence type="ECO:0000313" key="27">
    <source>
        <dbReference type="EMBL" id="GGI88885.1"/>
    </source>
</evidence>
<keyword evidence="3" id="KW-0813">Transport</keyword>
<comment type="catalytic activity">
    <reaction evidence="9">
        <text>L-histidyl-glycine(out) = L-histidyl-glycine(in)</text>
        <dbReference type="Rhea" id="RHEA:79395"/>
        <dbReference type="ChEBI" id="CHEBI:229957"/>
    </reaction>
</comment>
<feature type="transmembrane region" description="Helical" evidence="25">
    <location>
        <begin position="58"/>
        <end position="82"/>
    </location>
</feature>
<evidence type="ECO:0000256" key="25">
    <source>
        <dbReference type="SAM" id="Phobius"/>
    </source>
</evidence>
<evidence type="ECO:0000259" key="26">
    <source>
        <dbReference type="PROSITE" id="PS50850"/>
    </source>
</evidence>
<name>A0A917NE38_9GAMM</name>
<gene>
    <name evidence="27" type="ORF">GCM10007966_17020</name>
</gene>
<evidence type="ECO:0000256" key="10">
    <source>
        <dbReference type="ARBA" id="ARBA00044881"/>
    </source>
</evidence>
<dbReference type="Proteomes" id="UP000630149">
    <property type="component" value="Unassembled WGS sequence"/>
</dbReference>
<comment type="catalytic activity">
    <reaction evidence="19">
        <text>L-alanyl-L-lysine(out) = L-alanyl-L-lysine(in)</text>
        <dbReference type="Rhea" id="RHEA:79415"/>
        <dbReference type="ChEBI" id="CHEBI:192470"/>
    </reaction>
</comment>
<evidence type="ECO:0000256" key="16">
    <source>
        <dbReference type="ARBA" id="ARBA00044900"/>
    </source>
</evidence>
<feature type="transmembrane region" description="Helical" evidence="25">
    <location>
        <begin position="20"/>
        <end position="38"/>
    </location>
</feature>
<comment type="catalytic activity">
    <reaction evidence="10">
        <text>L-alpha-aminoacyl-L-arginine(out) = L-alpha-aminoacyl-L-arginine(in)</text>
        <dbReference type="Rhea" id="RHEA:79367"/>
        <dbReference type="ChEBI" id="CHEBI:229968"/>
    </reaction>
</comment>
<dbReference type="GO" id="GO:0022857">
    <property type="term" value="F:transmembrane transporter activity"/>
    <property type="evidence" value="ECO:0007669"/>
    <property type="project" value="InterPro"/>
</dbReference>
<comment type="subcellular location">
    <subcellularLocation>
        <location evidence="1">Lysosome membrane</location>
        <topology evidence="1">Multi-pass membrane protein</topology>
    </subcellularLocation>
</comment>
<feature type="transmembrane region" description="Helical" evidence="25">
    <location>
        <begin position="89"/>
        <end position="107"/>
    </location>
</feature>
<comment type="catalytic activity">
    <reaction evidence="14">
        <text>L-aspartyl-L-lysine(out) = L-aspartyl-L-lysine(in)</text>
        <dbReference type="Rhea" id="RHEA:79411"/>
        <dbReference type="ChEBI" id="CHEBI:229953"/>
    </reaction>
</comment>
<evidence type="ECO:0000256" key="23">
    <source>
        <dbReference type="ARBA" id="ARBA00045709"/>
    </source>
</evidence>
<protein>
    <recommendedName>
        <fullName evidence="21">Lysosomal dipeptide transporter MFSD1</fullName>
    </recommendedName>
    <alternativeName>
        <fullName evidence="22">Major facilitator superfamily domain-containing protein 1</fullName>
    </alternativeName>
</protein>
<dbReference type="PROSITE" id="PS50850">
    <property type="entry name" value="MFS"/>
    <property type="match status" value="1"/>
</dbReference>
<comment type="catalytic activity">
    <reaction evidence="20">
        <text>L-lysyl-glycine(out) = L-lysyl-glycine(in)</text>
        <dbReference type="Rhea" id="RHEA:79407"/>
        <dbReference type="ChEBI" id="CHEBI:191202"/>
    </reaction>
</comment>
<evidence type="ECO:0000256" key="13">
    <source>
        <dbReference type="ARBA" id="ARBA00044893"/>
    </source>
</evidence>
<evidence type="ECO:0000256" key="2">
    <source>
        <dbReference type="ARBA" id="ARBA00008335"/>
    </source>
</evidence>
<comment type="catalytic activity">
    <reaction evidence="8">
        <text>L-lysyl-L-alanine(out) = L-lysyl-L-alanine(in)</text>
        <dbReference type="Rhea" id="RHEA:79399"/>
        <dbReference type="ChEBI" id="CHEBI:229954"/>
    </reaction>
</comment>
<feature type="transmembrane region" description="Helical" evidence="25">
    <location>
        <begin position="401"/>
        <end position="420"/>
    </location>
</feature>
<reference evidence="27" key="1">
    <citation type="journal article" date="2014" name="Int. J. Syst. Evol. Microbiol.">
        <title>Complete genome sequence of Corynebacterium casei LMG S-19264T (=DSM 44701T), isolated from a smear-ripened cheese.</title>
        <authorList>
            <consortium name="US DOE Joint Genome Institute (JGI-PGF)"/>
            <person name="Walter F."/>
            <person name="Albersmeier A."/>
            <person name="Kalinowski J."/>
            <person name="Ruckert C."/>
        </authorList>
    </citation>
    <scope>NUCLEOTIDE SEQUENCE</scope>
    <source>
        <strain evidence="27">JCM 13919</strain>
    </source>
</reference>
<comment type="catalytic activity">
    <reaction evidence="15">
        <text>L-arginyl-L-alpha-amino acid(out) = L-arginyl-L-alpha-amino acid(in)</text>
        <dbReference type="Rhea" id="RHEA:79371"/>
        <dbReference type="ChEBI" id="CHEBI:84315"/>
    </reaction>
</comment>
<feature type="transmembrane region" description="Helical" evidence="25">
    <location>
        <begin position="353"/>
        <end position="372"/>
    </location>
</feature>
<evidence type="ECO:0000256" key="1">
    <source>
        <dbReference type="ARBA" id="ARBA00004155"/>
    </source>
</evidence>
<evidence type="ECO:0000256" key="24">
    <source>
        <dbReference type="ARBA" id="ARBA00046376"/>
    </source>
</evidence>
<dbReference type="PROSITE" id="PS00216">
    <property type="entry name" value="SUGAR_TRANSPORT_1"/>
    <property type="match status" value="1"/>
</dbReference>
<dbReference type="InterPro" id="IPR020846">
    <property type="entry name" value="MFS_dom"/>
</dbReference>
<dbReference type="PANTHER" id="PTHR23512">
    <property type="entry name" value="MAJOR FACILITATOR SUPERFAMILY DOMAIN-CONTAINING PROTEIN 1"/>
    <property type="match status" value="1"/>
</dbReference>
<dbReference type="SUPFAM" id="SSF103473">
    <property type="entry name" value="MFS general substrate transporter"/>
    <property type="match status" value="1"/>
</dbReference>
<feature type="transmembrane region" description="Helical" evidence="25">
    <location>
        <begin position="140"/>
        <end position="160"/>
    </location>
</feature>
<evidence type="ECO:0000256" key="20">
    <source>
        <dbReference type="ARBA" id="ARBA00044924"/>
    </source>
</evidence>
<dbReference type="AlphaFoldDB" id="A0A917NE38"/>
<dbReference type="InterPro" id="IPR005829">
    <property type="entry name" value="Sugar_transporter_CS"/>
</dbReference>
<comment type="catalytic activity">
    <reaction evidence="12">
        <text>L-lysyl-L-alpha-amino acid(out) = L-lysyl-L-alpha-amino acid(in)</text>
        <dbReference type="Rhea" id="RHEA:79387"/>
        <dbReference type="ChEBI" id="CHEBI:229965"/>
    </reaction>
</comment>
<feature type="transmembrane region" description="Helical" evidence="25">
    <location>
        <begin position="298"/>
        <end position="316"/>
    </location>
</feature>
<evidence type="ECO:0000256" key="22">
    <source>
        <dbReference type="ARBA" id="ARBA00045018"/>
    </source>
</evidence>
<keyword evidence="28" id="KW-1185">Reference proteome</keyword>
<keyword evidence="4 25" id="KW-0812">Transmembrane</keyword>
<evidence type="ECO:0000256" key="21">
    <source>
        <dbReference type="ARBA" id="ARBA00044985"/>
    </source>
</evidence>
<evidence type="ECO:0000256" key="9">
    <source>
        <dbReference type="ARBA" id="ARBA00044878"/>
    </source>
</evidence>
<sequence length="435" mass="47154">MNSIVLPQTNKDKVREKLGYAWLVWGLAAAFFFSDYMARVAPGVMHRYLQSDFGINEAGFGILTASFYIPYILMQIPVGLTVDRLSIRWILTVMSLITAFGCCVFGLADGLLIASIGRMLIGFSAAFAFVCALRLATSWFPAAMLGLLAGLTQALGMLGAAAGEAPVSFLVGAVGWRHSMLIIAFLFILLAGLLYQFVQDRPTKKTHQMKHDSQISIVESLRIILTHKQAWINALYAGFLFGPTAVIGEAIGPAYLQYGRGLTAHAAAFATGLIFIGWGIGGPLSGWLSDKMGRRKPIMIASAILGAILTSLYVFAPEMNKTTAYLLFFAFGLTNTGVAIAYAVSTELHERKVIGTSIAFTNMISIFVGASLQPLVGKMVDIVSGARAYNVEMLHLSDFQFGLQILPLCSLVALILSLMVKETYCKQVSEKQSKK</sequence>
<organism evidence="27 28">
    <name type="scientific">Legionella impletisoli</name>
    <dbReference type="NCBI Taxonomy" id="343510"/>
    <lineage>
        <taxon>Bacteria</taxon>
        <taxon>Pseudomonadati</taxon>
        <taxon>Pseudomonadota</taxon>
        <taxon>Gammaproteobacteria</taxon>
        <taxon>Legionellales</taxon>
        <taxon>Legionellaceae</taxon>
        <taxon>Legionella</taxon>
    </lineage>
</organism>
<evidence type="ECO:0000256" key="14">
    <source>
        <dbReference type="ARBA" id="ARBA00044898"/>
    </source>
</evidence>
<keyword evidence="7" id="KW-0458">Lysosome</keyword>
<dbReference type="GO" id="GO:0005765">
    <property type="term" value="C:lysosomal membrane"/>
    <property type="evidence" value="ECO:0007669"/>
    <property type="project" value="UniProtKB-SubCell"/>
</dbReference>
<evidence type="ECO:0000313" key="28">
    <source>
        <dbReference type="Proteomes" id="UP000630149"/>
    </source>
</evidence>
<evidence type="ECO:0000256" key="15">
    <source>
        <dbReference type="ARBA" id="ARBA00044899"/>
    </source>
</evidence>
<feature type="transmembrane region" description="Helical" evidence="25">
    <location>
        <begin position="322"/>
        <end position="344"/>
    </location>
</feature>
<comment type="subunit">
    <text evidence="24">Homodimer. Interacts with lysosomal protein GLMP (via lumenal domain); the interaction starts while both proteins are still in the endoplasmic reticulum and is required for stabilization of MFSD1 in lysosomes but has no direct effect on its targeting to lysosomes or transporter activity.</text>
</comment>
<dbReference type="PANTHER" id="PTHR23512:SF3">
    <property type="entry name" value="MAJOR FACILITATOR SUPERFAMILY DOMAIN-CONTAINING PROTEIN 1"/>
    <property type="match status" value="1"/>
</dbReference>
<feature type="transmembrane region" description="Helical" evidence="25">
    <location>
        <begin position="262"/>
        <end position="286"/>
    </location>
</feature>
<keyword evidence="5 25" id="KW-1133">Transmembrane helix</keyword>
<feature type="transmembrane region" description="Helical" evidence="25">
    <location>
        <begin position="230"/>
        <end position="256"/>
    </location>
</feature>
<evidence type="ECO:0000256" key="11">
    <source>
        <dbReference type="ARBA" id="ARBA00044884"/>
    </source>
</evidence>
<evidence type="ECO:0000256" key="19">
    <source>
        <dbReference type="ARBA" id="ARBA00044919"/>
    </source>
</evidence>
<evidence type="ECO:0000256" key="18">
    <source>
        <dbReference type="ARBA" id="ARBA00044912"/>
    </source>
</evidence>
<comment type="catalytic activity">
    <reaction evidence="17">
        <text>L-arginyl-glycine(out) = L-arginyl-glycine(in)</text>
        <dbReference type="Rhea" id="RHEA:79391"/>
        <dbReference type="ChEBI" id="CHEBI:229955"/>
    </reaction>
</comment>
<proteinExistence type="inferred from homology"/>
<feature type="transmembrane region" description="Helical" evidence="25">
    <location>
        <begin position="113"/>
        <end position="133"/>
    </location>
</feature>
<dbReference type="EMBL" id="BMOB01000007">
    <property type="protein sequence ID" value="GGI88885.1"/>
    <property type="molecule type" value="Genomic_DNA"/>
</dbReference>
<comment type="caution">
    <text evidence="27">The sequence shown here is derived from an EMBL/GenBank/DDBJ whole genome shotgun (WGS) entry which is preliminary data.</text>
</comment>
<dbReference type="Pfam" id="PF07690">
    <property type="entry name" value="MFS_1"/>
    <property type="match status" value="1"/>
</dbReference>
<evidence type="ECO:0000256" key="7">
    <source>
        <dbReference type="ARBA" id="ARBA00023228"/>
    </source>
</evidence>
<comment type="similarity">
    <text evidence="2">Belongs to the major facilitator superfamily.</text>
</comment>
<dbReference type="InterPro" id="IPR036259">
    <property type="entry name" value="MFS_trans_sf"/>
</dbReference>
<comment type="function">
    <text evidence="23">Lysosomal dipeptide uniporter that selectively exports lysine, arginine or histidine-containing dipeptides with a net positive charge from the lysosome lumen into the cytosol. Could play a role in a specific type of protein O-glycosylation indirectly regulating macrophages migration and tissue invasion. Also essential for liver homeostasis.</text>
</comment>
<evidence type="ECO:0000256" key="5">
    <source>
        <dbReference type="ARBA" id="ARBA00022989"/>
    </source>
</evidence>
<evidence type="ECO:0000256" key="17">
    <source>
        <dbReference type="ARBA" id="ARBA00044903"/>
    </source>
</evidence>
<evidence type="ECO:0000256" key="6">
    <source>
        <dbReference type="ARBA" id="ARBA00023136"/>
    </source>
</evidence>
<dbReference type="InterPro" id="IPR011701">
    <property type="entry name" value="MFS"/>
</dbReference>
<evidence type="ECO:0000256" key="8">
    <source>
        <dbReference type="ARBA" id="ARBA00044876"/>
    </source>
</evidence>
<dbReference type="OrthoDB" id="6057322at2"/>
<evidence type="ECO:0000256" key="12">
    <source>
        <dbReference type="ARBA" id="ARBA00044891"/>
    </source>
</evidence>
<feature type="domain" description="Major facilitator superfamily (MFS) profile" evidence="26">
    <location>
        <begin position="23"/>
        <end position="425"/>
    </location>
</feature>
<evidence type="ECO:0000256" key="4">
    <source>
        <dbReference type="ARBA" id="ARBA00022692"/>
    </source>
</evidence>
<reference evidence="27" key="2">
    <citation type="submission" date="2020-09" db="EMBL/GenBank/DDBJ databases">
        <authorList>
            <person name="Sun Q."/>
            <person name="Ohkuma M."/>
        </authorList>
    </citation>
    <scope>NUCLEOTIDE SEQUENCE</scope>
    <source>
        <strain evidence="27">JCM 13919</strain>
    </source>
</reference>
<dbReference type="Gene3D" id="1.20.1250.20">
    <property type="entry name" value="MFS general substrate transporter like domains"/>
    <property type="match status" value="2"/>
</dbReference>
<dbReference type="RefSeq" id="WP_131776327.1">
    <property type="nucleotide sequence ID" value="NZ_BMOB01000007.1"/>
</dbReference>
<comment type="catalytic activity">
    <reaction evidence="16">
        <text>L-lysyl-L-lysine(out) = L-lysyl-L-lysine(in)</text>
        <dbReference type="Rhea" id="RHEA:79403"/>
        <dbReference type="ChEBI" id="CHEBI:229956"/>
    </reaction>
</comment>
<dbReference type="InterPro" id="IPR052187">
    <property type="entry name" value="MFSD1"/>
</dbReference>
<feature type="transmembrane region" description="Helical" evidence="25">
    <location>
        <begin position="180"/>
        <end position="198"/>
    </location>
</feature>
<keyword evidence="6 25" id="KW-0472">Membrane</keyword>
<comment type="catalytic activity">
    <reaction evidence="13">
        <text>L-alpha-aminoacyl-L-lysine(out) = L-alpha-aminoacyl-L-lysine(in)</text>
        <dbReference type="Rhea" id="RHEA:79383"/>
        <dbReference type="ChEBI" id="CHEBI:229966"/>
    </reaction>
</comment>